<keyword evidence="2" id="KW-1185">Reference proteome</keyword>
<dbReference type="RefSeq" id="XP_056686213.1">
    <property type="nucleotide sequence ID" value="XM_056830235.1"/>
</dbReference>
<name>A0ABM3QS80_SPIOL</name>
<evidence type="ECO:0000259" key="1">
    <source>
        <dbReference type="Pfam" id="PF07734"/>
    </source>
</evidence>
<organism evidence="2 3">
    <name type="scientific">Spinacia oleracea</name>
    <name type="common">Spinach</name>
    <dbReference type="NCBI Taxonomy" id="3562"/>
    <lineage>
        <taxon>Eukaryota</taxon>
        <taxon>Viridiplantae</taxon>
        <taxon>Streptophyta</taxon>
        <taxon>Embryophyta</taxon>
        <taxon>Tracheophyta</taxon>
        <taxon>Spermatophyta</taxon>
        <taxon>Magnoliopsida</taxon>
        <taxon>eudicotyledons</taxon>
        <taxon>Gunneridae</taxon>
        <taxon>Pentapetalae</taxon>
        <taxon>Caryophyllales</taxon>
        <taxon>Chenopodiaceae</taxon>
        <taxon>Chenopodioideae</taxon>
        <taxon>Anserineae</taxon>
        <taxon>Spinacia</taxon>
    </lineage>
</organism>
<feature type="domain" description="F-box associated beta-propeller type 1" evidence="1">
    <location>
        <begin position="27"/>
        <end position="208"/>
    </location>
</feature>
<proteinExistence type="predicted"/>
<gene>
    <name evidence="3" type="primary">LOC110788103</name>
</gene>
<evidence type="ECO:0000313" key="2">
    <source>
        <dbReference type="Proteomes" id="UP000813463"/>
    </source>
</evidence>
<reference evidence="3" key="2">
    <citation type="submission" date="2025-08" db="UniProtKB">
        <authorList>
            <consortium name="RefSeq"/>
        </authorList>
    </citation>
    <scope>IDENTIFICATION</scope>
    <source>
        <tissue evidence="3">Leaf</tissue>
    </source>
</reference>
<dbReference type="InterPro" id="IPR006527">
    <property type="entry name" value="F-box-assoc_dom_typ1"/>
</dbReference>
<reference evidence="2" key="1">
    <citation type="journal article" date="2021" name="Nat. Commun.">
        <title>Genomic analyses provide insights into spinach domestication and the genetic basis of agronomic traits.</title>
        <authorList>
            <person name="Cai X."/>
            <person name="Sun X."/>
            <person name="Xu C."/>
            <person name="Sun H."/>
            <person name="Wang X."/>
            <person name="Ge C."/>
            <person name="Zhang Z."/>
            <person name="Wang Q."/>
            <person name="Fei Z."/>
            <person name="Jiao C."/>
            <person name="Wang Q."/>
        </authorList>
    </citation>
    <scope>NUCLEOTIDE SEQUENCE [LARGE SCALE GENOMIC DNA]</scope>
    <source>
        <strain evidence="2">cv. Varoflay</strain>
    </source>
</reference>
<evidence type="ECO:0000313" key="3">
    <source>
        <dbReference type="RefSeq" id="XP_056686213.1"/>
    </source>
</evidence>
<dbReference type="Proteomes" id="UP000813463">
    <property type="component" value="Chromosome 5"/>
</dbReference>
<accession>A0ABM3QS80</accession>
<sequence length="222" mass="25168">MAVGRQIAGRIMDGNPRKITGCWYTKDIDSVVHHDWGMSPDSVYHQGAVHLLVDDKILKSSGKVIRRTDMMFTRIVSFDCASETFTLGDLPKFKMESVYDCGLEQRFLCVFGESLALLDTSGKGNNIWVMEKQGGSKVIWTKRYQISCGVPDISPTFVDGAEDGMLLYEFLCRDLRCYNIEKNELKGFLNLSYGFCMSFMDSFVESLVLSRKLHVQTLTMFS</sequence>
<dbReference type="Pfam" id="PF07734">
    <property type="entry name" value="FBA_1"/>
    <property type="match status" value="1"/>
</dbReference>
<dbReference type="GeneID" id="110788103"/>
<protein>
    <recommendedName>
        <fullName evidence="1">F-box associated beta-propeller type 1 domain-containing protein</fullName>
    </recommendedName>
</protein>